<reference evidence="3 4" key="1">
    <citation type="submission" date="2018-03" db="EMBL/GenBank/DDBJ databases">
        <title>Genome sequencing of Ottowia sp.</title>
        <authorList>
            <person name="Kim S.-J."/>
            <person name="Heo J."/>
            <person name="Kwon S.-W."/>
        </authorList>
    </citation>
    <scope>NUCLEOTIDE SEQUENCE [LARGE SCALE GENOMIC DNA]</scope>
    <source>
        <strain evidence="3 4">KADR8-3</strain>
    </source>
</reference>
<gene>
    <name evidence="3" type="ORF">C6570_00320</name>
</gene>
<dbReference type="OrthoDB" id="8724542at2"/>
<proteinExistence type="predicted"/>
<evidence type="ECO:0000256" key="2">
    <source>
        <dbReference type="SAM" id="SignalP"/>
    </source>
</evidence>
<sequence length="114" mass="11978">MARGRFMRTPVSFWLGGLASVLTLSACTGGSPAGTPPQAASNPPPTEARCDAQPAQSLVGQVFDSDTLARVRAATGAQDARVLRPDSMITKEYKVGRVNVVVDAAQRIVRIHCG</sequence>
<dbReference type="Proteomes" id="UP000239709">
    <property type="component" value="Chromosome"/>
</dbReference>
<feature type="chain" id="PRO_5015533602" evidence="2">
    <location>
        <begin position="34"/>
        <end position="114"/>
    </location>
</feature>
<organism evidence="3 4">
    <name type="scientific">Ottowia oryzae</name>
    <dbReference type="NCBI Taxonomy" id="2109914"/>
    <lineage>
        <taxon>Bacteria</taxon>
        <taxon>Pseudomonadati</taxon>
        <taxon>Pseudomonadota</taxon>
        <taxon>Betaproteobacteria</taxon>
        <taxon>Burkholderiales</taxon>
        <taxon>Comamonadaceae</taxon>
        <taxon>Ottowia</taxon>
    </lineage>
</organism>
<dbReference type="KEGG" id="otk:C6570_00320"/>
<feature type="region of interest" description="Disordered" evidence="1">
    <location>
        <begin position="29"/>
        <end position="51"/>
    </location>
</feature>
<keyword evidence="4" id="KW-1185">Reference proteome</keyword>
<name>A0A2S0MAP3_9BURK</name>
<evidence type="ECO:0000313" key="3">
    <source>
        <dbReference type="EMBL" id="AVO32877.1"/>
    </source>
</evidence>
<dbReference type="AlphaFoldDB" id="A0A2S0MAP3"/>
<evidence type="ECO:0000313" key="4">
    <source>
        <dbReference type="Proteomes" id="UP000239709"/>
    </source>
</evidence>
<protein>
    <submittedName>
        <fullName evidence="3">Proteinase inhibitor I78</fullName>
    </submittedName>
</protein>
<dbReference type="PANTHER" id="PTHR39600">
    <property type="entry name" value="PEPTIDASE INHIBITOR I78 FAMILY PROTEIN"/>
    <property type="match status" value="1"/>
</dbReference>
<dbReference type="InterPro" id="IPR021719">
    <property type="entry name" value="Prot_inh_I78"/>
</dbReference>
<evidence type="ECO:0000256" key="1">
    <source>
        <dbReference type="SAM" id="MobiDB-lite"/>
    </source>
</evidence>
<dbReference type="PROSITE" id="PS51257">
    <property type="entry name" value="PROKAR_LIPOPROTEIN"/>
    <property type="match status" value="1"/>
</dbReference>
<accession>A0A2S0MAP3</accession>
<dbReference type="PANTHER" id="PTHR39600:SF1">
    <property type="entry name" value="PEPTIDASE INHIBITOR I78 FAMILY PROTEIN"/>
    <property type="match status" value="1"/>
</dbReference>
<dbReference type="Pfam" id="PF11720">
    <property type="entry name" value="Inhibitor_I78"/>
    <property type="match status" value="1"/>
</dbReference>
<dbReference type="Gene3D" id="3.30.10.10">
    <property type="entry name" value="Trypsin Inhibitor V, subunit A"/>
    <property type="match status" value="1"/>
</dbReference>
<dbReference type="EMBL" id="CP027666">
    <property type="protein sequence ID" value="AVO32877.1"/>
    <property type="molecule type" value="Genomic_DNA"/>
</dbReference>
<feature type="signal peptide" evidence="2">
    <location>
        <begin position="1"/>
        <end position="33"/>
    </location>
</feature>
<keyword evidence="2" id="KW-0732">Signal</keyword>